<keyword evidence="3" id="KW-1185">Reference proteome</keyword>
<gene>
    <name evidence="2" type="ORF">WJX84_003349</name>
</gene>
<proteinExistence type="predicted"/>
<comment type="caution">
    <text evidence="2">The sequence shown here is derived from an EMBL/GenBank/DDBJ whole genome shotgun (WGS) entry which is preliminary data.</text>
</comment>
<dbReference type="AlphaFoldDB" id="A0AAW1TB90"/>
<organism evidence="2 3">
    <name type="scientific">Apatococcus fuscideae</name>
    <dbReference type="NCBI Taxonomy" id="2026836"/>
    <lineage>
        <taxon>Eukaryota</taxon>
        <taxon>Viridiplantae</taxon>
        <taxon>Chlorophyta</taxon>
        <taxon>core chlorophytes</taxon>
        <taxon>Trebouxiophyceae</taxon>
        <taxon>Chlorellales</taxon>
        <taxon>Chlorellaceae</taxon>
        <taxon>Apatococcus</taxon>
    </lineage>
</organism>
<accession>A0AAW1TB90</accession>
<dbReference type="Proteomes" id="UP001485043">
    <property type="component" value="Unassembled WGS sequence"/>
</dbReference>
<name>A0AAW1TB90_9CHLO</name>
<dbReference type="EMBL" id="JALJOV010000191">
    <property type="protein sequence ID" value="KAK9866083.1"/>
    <property type="molecule type" value="Genomic_DNA"/>
</dbReference>
<evidence type="ECO:0000256" key="1">
    <source>
        <dbReference type="SAM" id="MobiDB-lite"/>
    </source>
</evidence>
<sequence length="186" mass="21105">MFWANLQALLRSAANRAGVIYEHKQSEQQKEAYRHANPDPTRNQRRPSAWPGHVAFQMHRGQSVTSCVGAYAFNRAPLLLDLTDGNVHHLLQIHDEELVVWESLTPQQAYVKQAEVLQEMSRLHPGPALRRLGNIPEEEQVPMKKCRGLRPSSGLAEQLESVVPFMPDHERVSCAREIITAKLHIP</sequence>
<feature type="region of interest" description="Disordered" evidence="1">
    <location>
        <begin position="25"/>
        <end position="48"/>
    </location>
</feature>
<protein>
    <submittedName>
        <fullName evidence="2">Uncharacterized protein</fullName>
    </submittedName>
</protein>
<feature type="compositionally biased region" description="Basic and acidic residues" evidence="1">
    <location>
        <begin position="25"/>
        <end position="37"/>
    </location>
</feature>
<evidence type="ECO:0000313" key="2">
    <source>
        <dbReference type="EMBL" id="KAK9866083.1"/>
    </source>
</evidence>
<reference evidence="2 3" key="1">
    <citation type="journal article" date="2024" name="Nat. Commun.">
        <title>Phylogenomics reveals the evolutionary origins of lichenization in chlorophyte algae.</title>
        <authorList>
            <person name="Puginier C."/>
            <person name="Libourel C."/>
            <person name="Otte J."/>
            <person name="Skaloud P."/>
            <person name="Haon M."/>
            <person name="Grisel S."/>
            <person name="Petersen M."/>
            <person name="Berrin J.G."/>
            <person name="Delaux P.M."/>
            <person name="Dal Grande F."/>
            <person name="Keller J."/>
        </authorList>
    </citation>
    <scope>NUCLEOTIDE SEQUENCE [LARGE SCALE GENOMIC DNA]</scope>
    <source>
        <strain evidence="2 3">SAG 2523</strain>
    </source>
</reference>
<evidence type="ECO:0000313" key="3">
    <source>
        <dbReference type="Proteomes" id="UP001485043"/>
    </source>
</evidence>